<dbReference type="PANTHER" id="PTHR30146">
    <property type="entry name" value="LACI-RELATED TRANSCRIPTIONAL REPRESSOR"/>
    <property type="match status" value="1"/>
</dbReference>
<keyword evidence="2" id="KW-0238">DNA-binding</keyword>
<organism evidence="5 6">
    <name type="scientific">Streptacidiphilus alkalitolerans</name>
    <dbReference type="NCBI Taxonomy" id="3342712"/>
    <lineage>
        <taxon>Bacteria</taxon>
        <taxon>Bacillati</taxon>
        <taxon>Actinomycetota</taxon>
        <taxon>Actinomycetes</taxon>
        <taxon>Kitasatosporales</taxon>
        <taxon>Streptomycetaceae</taxon>
        <taxon>Streptacidiphilus</taxon>
    </lineage>
</organism>
<keyword evidence="1" id="KW-0805">Transcription regulation</keyword>
<keyword evidence="6" id="KW-1185">Reference proteome</keyword>
<dbReference type="RefSeq" id="WP_380501881.1">
    <property type="nucleotide sequence ID" value="NZ_JBHEZX010000001.1"/>
</dbReference>
<dbReference type="PANTHER" id="PTHR30146:SF155">
    <property type="entry name" value="ALANINE RACEMASE"/>
    <property type="match status" value="1"/>
</dbReference>
<evidence type="ECO:0000256" key="1">
    <source>
        <dbReference type="ARBA" id="ARBA00023015"/>
    </source>
</evidence>
<dbReference type="Proteomes" id="UP001592582">
    <property type="component" value="Unassembled WGS sequence"/>
</dbReference>
<dbReference type="InterPro" id="IPR001034">
    <property type="entry name" value="DeoR_HTH"/>
</dbReference>
<evidence type="ECO:0000313" key="6">
    <source>
        <dbReference type="Proteomes" id="UP001592582"/>
    </source>
</evidence>
<dbReference type="EMBL" id="JBHEZX010000001">
    <property type="protein sequence ID" value="MFC1408239.1"/>
    <property type="molecule type" value="Genomic_DNA"/>
</dbReference>
<proteinExistence type="predicted"/>
<dbReference type="InterPro" id="IPR036390">
    <property type="entry name" value="WH_DNA-bd_sf"/>
</dbReference>
<gene>
    <name evidence="5" type="ORF">ACEZDG_02975</name>
</gene>
<dbReference type="InterPro" id="IPR028082">
    <property type="entry name" value="Peripla_BP_I"/>
</dbReference>
<protein>
    <submittedName>
        <fullName evidence="5">Substrate-binding domain-containing protein</fullName>
    </submittedName>
</protein>
<evidence type="ECO:0000256" key="2">
    <source>
        <dbReference type="ARBA" id="ARBA00023125"/>
    </source>
</evidence>
<dbReference type="Pfam" id="PF13377">
    <property type="entry name" value="Peripla_BP_3"/>
    <property type="match status" value="1"/>
</dbReference>
<dbReference type="InterPro" id="IPR036388">
    <property type="entry name" value="WH-like_DNA-bd_sf"/>
</dbReference>
<dbReference type="SUPFAM" id="SSF53822">
    <property type="entry name" value="Periplasmic binding protein-like I"/>
    <property type="match status" value="1"/>
</dbReference>
<dbReference type="Pfam" id="PF08220">
    <property type="entry name" value="HTH_DeoR"/>
    <property type="match status" value="1"/>
</dbReference>
<accession>A0ABV6V3E1</accession>
<reference evidence="5 6" key="1">
    <citation type="submission" date="2024-09" db="EMBL/GenBank/DDBJ databases">
        <authorList>
            <person name="Lee S.D."/>
        </authorList>
    </citation>
    <scope>NUCLEOTIDE SEQUENCE [LARGE SCALE GENOMIC DNA]</scope>
    <source>
        <strain evidence="5 6">N1-1</strain>
    </source>
</reference>
<evidence type="ECO:0000256" key="3">
    <source>
        <dbReference type="ARBA" id="ARBA00023163"/>
    </source>
</evidence>
<dbReference type="Gene3D" id="3.40.50.2300">
    <property type="match status" value="2"/>
</dbReference>
<dbReference type="CDD" id="cd06267">
    <property type="entry name" value="PBP1_LacI_sugar_binding-like"/>
    <property type="match status" value="1"/>
</dbReference>
<dbReference type="Gene3D" id="1.10.10.10">
    <property type="entry name" value="Winged helix-like DNA-binding domain superfamily/Winged helix DNA-binding domain"/>
    <property type="match status" value="1"/>
</dbReference>
<keyword evidence="3" id="KW-0804">Transcription</keyword>
<sequence>MRQSVEERQERILLLVKERGSLRVAQLADELGISAVTTRRHVEALAEQGLLRRAHGSVAWPDAPAADPAPLPGQQRGAASSAVLGLVVPAAYYYYAEVIRGVKAAANAAGARLVLGISDYRPEEDAAQIASMLDTGVHGLLLTPNWAADTPTAEEEGRILGLGVPTVLLERRAASGSAAAELDRVCTDHVHGACAAVRHLAGLGRRRIALLARENTPTAGYVATGYRTGLAALGLTAPMTAAETAAAADFEARLRRIPDLVADGRVDAALVHTDTDALVLLQHLQARGLRVPEDIALVAYDDEMAALADVPLTAVAPPKQALGEAAVGLLLSRLAEQPGTASPRRHLDLLPQLHVRASTRVAAEG</sequence>
<name>A0ABV6V3E1_9ACTN</name>
<dbReference type="InterPro" id="IPR046335">
    <property type="entry name" value="LacI/GalR-like_sensor"/>
</dbReference>
<dbReference type="PROSITE" id="PS51000">
    <property type="entry name" value="HTH_DEOR_2"/>
    <property type="match status" value="1"/>
</dbReference>
<dbReference type="SUPFAM" id="SSF46785">
    <property type="entry name" value="Winged helix' DNA-binding domain"/>
    <property type="match status" value="1"/>
</dbReference>
<feature type="domain" description="HTH deoR-type" evidence="4">
    <location>
        <begin position="5"/>
        <end position="60"/>
    </location>
</feature>
<dbReference type="SMART" id="SM00420">
    <property type="entry name" value="HTH_DEOR"/>
    <property type="match status" value="1"/>
</dbReference>
<dbReference type="PRINTS" id="PR00037">
    <property type="entry name" value="HTHLACR"/>
</dbReference>
<evidence type="ECO:0000259" key="4">
    <source>
        <dbReference type="PROSITE" id="PS51000"/>
    </source>
</evidence>
<evidence type="ECO:0000313" key="5">
    <source>
        <dbReference type="EMBL" id="MFC1408239.1"/>
    </source>
</evidence>
<comment type="caution">
    <text evidence="5">The sequence shown here is derived from an EMBL/GenBank/DDBJ whole genome shotgun (WGS) entry which is preliminary data.</text>
</comment>